<evidence type="ECO:0000256" key="1">
    <source>
        <dbReference type="SAM" id="Phobius"/>
    </source>
</evidence>
<dbReference type="EMBL" id="NBSK02000002">
    <property type="protein sequence ID" value="KAJ0220847.1"/>
    <property type="molecule type" value="Genomic_DNA"/>
</dbReference>
<keyword evidence="1" id="KW-1133">Transmembrane helix</keyword>
<dbReference type="Proteomes" id="UP000235145">
    <property type="component" value="Unassembled WGS sequence"/>
</dbReference>
<keyword evidence="3" id="KW-1185">Reference proteome</keyword>
<dbReference type="AlphaFoldDB" id="A0A9R1XVJ5"/>
<keyword evidence="1" id="KW-0472">Membrane</keyword>
<keyword evidence="1" id="KW-0812">Transmembrane</keyword>
<dbReference type="PANTHER" id="PTHR33306">
    <property type="entry name" value="EXPRESSED PROTEIN-RELATED-RELATED"/>
    <property type="match status" value="1"/>
</dbReference>
<dbReference type="PANTHER" id="PTHR33306:SF22">
    <property type="entry name" value="TRANSMEMBRANE PROTEIN"/>
    <property type="match status" value="1"/>
</dbReference>
<evidence type="ECO:0000313" key="2">
    <source>
        <dbReference type="EMBL" id="KAJ0220847.1"/>
    </source>
</evidence>
<evidence type="ECO:0000313" key="3">
    <source>
        <dbReference type="Proteomes" id="UP000235145"/>
    </source>
</evidence>
<organism evidence="2 3">
    <name type="scientific">Lactuca sativa</name>
    <name type="common">Garden lettuce</name>
    <dbReference type="NCBI Taxonomy" id="4236"/>
    <lineage>
        <taxon>Eukaryota</taxon>
        <taxon>Viridiplantae</taxon>
        <taxon>Streptophyta</taxon>
        <taxon>Embryophyta</taxon>
        <taxon>Tracheophyta</taxon>
        <taxon>Spermatophyta</taxon>
        <taxon>Magnoliopsida</taxon>
        <taxon>eudicotyledons</taxon>
        <taxon>Gunneridae</taxon>
        <taxon>Pentapetalae</taxon>
        <taxon>asterids</taxon>
        <taxon>campanulids</taxon>
        <taxon>Asterales</taxon>
        <taxon>Asteraceae</taxon>
        <taxon>Cichorioideae</taxon>
        <taxon>Cichorieae</taxon>
        <taxon>Lactucinae</taxon>
        <taxon>Lactuca</taxon>
    </lineage>
</organism>
<feature type="transmembrane region" description="Helical" evidence="1">
    <location>
        <begin position="53"/>
        <end position="71"/>
    </location>
</feature>
<reference evidence="2 3" key="1">
    <citation type="journal article" date="2017" name="Nat. Commun.">
        <title>Genome assembly with in vitro proximity ligation data and whole-genome triplication in lettuce.</title>
        <authorList>
            <person name="Reyes-Chin-Wo S."/>
            <person name="Wang Z."/>
            <person name="Yang X."/>
            <person name="Kozik A."/>
            <person name="Arikit S."/>
            <person name="Song C."/>
            <person name="Xia L."/>
            <person name="Froenicke L."/>
            <person name="Lavelle D.O."/>
            <person name="Truco M.J."/>
            <person name="Xia R."/>
            <person name="Zhu S."/>
            <person name="Xu C."/>
            <person name="Xu H."/>
            <person name="Xu X."/>
            <person name="Cox K."/>
            <person name="Korf I."/>
            <person name="Meyers B.C."/>
            <person name="Michelmore R.W."/>
        </authorList>
    </citation>
    <scope>NUCLEOTIDE SEQUENCE [LARGE SCALE GENOMIC DNA]</scope>
    <source>
        <strain evidence="3">cv. Salinas</strain>
        <tissue evidence="2">Seedlings</tissue>
    </source>
</reference>
<protein>
    <submittedName>
        <fullName evidence="2">Uncharacterized protein</fullName>
    </submittedName>
</protein>
<name>A0A9R1XVJ5_LACSA</name>
<accession>A0A9R1XVJ5</accession>
<sequence>MASEGKYNHETSIPSNFWTRDQWFIAITAMVLSLIMGYLVYDAVMSTAVEMLQSLLMISPLILVIVVHWLSAPNRFSIPVPGSEPNAIHQAGGSPWGITLILALLFFLISHQPSLRGFLF</sequence>
<proteinExistence type="predicted"/>
<gene>
    <name evidence="2" type="ORF">LSAT_V11C200087370</name>
</gene>
<feature type="transmembrane region" description="Helical" evidence="1">
    <location>
        <begin position="91"/>
        <end position="109"/>
    </location>
</feature>
<comment type="caution">
    <text evidence="2">The sequence shown here is derived from an EMBL/GenBank/DDBJ whole genome shotgun (WGS) entry which is preliminary data.</text>
</comment>
<dbReference type="Gramene" id="rna-gnl|WGS:NBSK|LSAT_2X101540_mrna">
    <property type="protein sequence ID" value="cds-PLY94853.1"/>
    <property type="gene ID" value="gene-LSAT_2X101540"/>
</dbReference>
<feature type="transmembrane region" description="Helical" evidence="1">
    <location>
        <begin position="23"/>
        <end position="41"/>
    </location>
</feature>